<dbReference type="PANTHER" id="PTHR22951">
    <property type="entry name" value="CLATHRIN ASSEMBLY PROTEIN"/>
    <property type="match status" value="1"/>
</dbReference>
<dbReference type="Gene3D" id="1.20.58.150">
    <property type="entry name" value="ANTH domain"/>
    <property type="match status" value="1"/>
</dbReference>
<dbReference type="PROSITE" id="PS50942">
    <property type="entry name" value="ENTH"/>
    <property type="match status" value="1"/>
</dbReference>
<keyword evidence="13" id="KW-0333">Golgi apparatus</keyword>
<evidence type="ECO:0000256" key="1">
    <source>
        <dbReference type="ARBA" id="ARBA00004123"/>
    </source>
</evidence>
<dbReference type="Pfam" id="PF07651">
    <property type="entry name" value="ANTH"/>
    <property type="match status" value="1"/>
</dbReference>
<evidence type="ECO:0000256" key="7">
    <source>
        <dbReference type="ARBA" id="ARBA00022475"/>
    </source>
</evidence>
<dbReference type="InterPro" id="IPR011417">
    <property type="entry name" value="ANTH_dom"/>
</dbReference>
<dbReference type="GO" id="GO:0048268">
    <property type="term" value="P:clathrin coat assembly"/>
    <property type="evidence" value="ECO:0007669"/>
    <property type="project" value="InterPro"/>
</dbReference>
<keyword evidence="11" id="KW-0832">Ubl conjugation</keyword>
<evidence type="ECO:0000256" key="15">
    <source>
        <dbReference type="ARBA" id="ARBA00023176"/>
    </source>
</evidence>
<dbReference type="GO" id="GO:0030136">
    <property type="term" value="C:clathrin-coated vesicle"/>
    <property type="evidence" value="ECO:0007669"/>
    <property type="project" value="UniProtKB-SubCell"/>
</dbReference>
<dbReference type="SMART" id="SM00273">
    <property type="entry name" value="ENTH"/>
    <property type="match status" value="1"/>
</dbReference>
<evidence type="ECO:0000256" key="13">
    <source>
        <dbReference type="ARBA" id="ARBA00023034"/>
    </source>
</evidence>
<dbReference type="GO" id="GO:0032050">
    <property type="term" value="F:clathrin heavy chain binding"/>
    <property type="evidence" value="ECO:0007669"/>
    <property type="project" value="TreeGrafter"/>
</dbReference>
<dbReference type="InterPro" id="IPR008942">
    <property type="entry name" value="ENTH_VHS"/>
</dbReference>
<dbReference type="FunFam" id="1.25.40.90:FF:000001">
    <property type="entry name" value="phosphatidylinositol-binding clathrin assembly protein-like isoform X1"/>
    <property type="match status" value="1"/>
</dbReference>
<accession>A0A3B4GBP3</accession>
<keyword evidence="9" id="KW-0597">Phosphoprotein</keyword>
<evidence type="ECO:0000256" key="21">
    <source>
        <dbReference type="SAM" id="Coils"/>
    </source>
</evidence>
<dbReference type="Ensembl" id="ENSPNYT00000019974.1">
    <property type="protein sequence ID" value="ENSPNYP00000019489.1"/>
    <property type="gene ID" value="ENSPNYG00000014569.1"/>
</dbReference>
<evidence type="ECO:0000256" key="16">
    <source>
        <dbReference type="ARBA" id="ARBA00023242"/>
    </source>
</evidence>
<protein>
    <recommendedName>
        <fullName evidence="20">Phosphatidylinositol-binding clathrin assembly protein</fullName>
    </recommendedName>
</protein>
<dbReference type="GO" id="GO:0008021">
    <property type="term" value="C:synaptic vesicle"/>
    <property type="evidence" value="ECO:0007669"/>
    <property type="project" value="TreeGrafter"/>
</dbReference>
<dbReference type="Gene3D" id="1.25.40.90">
    <property type="match status" value="1"/>
</dbReference>
<dbReference type="InterPro" id="IPR045192">
    <property type="entry name" value="AP180-like"/>
</dbReference>
<dbReference type="FunFam" id="1.20.58.150:FF:000001">
    <property type="entry name" value="phosphatidylinositol-binding clathrin assembly protein-like isoform X1"/>
    <property type="match status" value="1"/>
</dbReference>
<dbReference type="GO" id="GO:0005545">
    <property type="term" value="F:1-phosphatidylinositol binding"/>
    <property type="evidence" value="ECO:0007669"/>
    <property type="project" value="InterPro"/>
</dbReference>
<evidence type="ECO:0000256" key="19">
    <source>
        <dbReference type="ARBA" id="ARBA00061829"/>
    </source>
</evidence>
<proteinExistence type="inferred from homology"/>
<comment type="subcellular location">
    <subcellularLocation>
        <location evidence="3">Cell membrane</location>
    </subcellularLocation>
    <subcellularLocation>
        <location evidence="2">Cytoplasmic vesicle</location>
        <location evidence="2">Clathrin-coated vesicle</location>
    </subcellularLocation>
    <subcellularLocation>
        <location evidence="4">Golgi apparatus</location>
    </subcellularLocation>
    <subcellularLocation>
        <location evidence="5">Membrane</location>
        <location evidence="5">Clathrin-coated pit</location>
    </subcellularLocation>
    <subcellularLocation>
        <location evidence="1">Nucleus</location>
    </subcellularLocation>
</comment>
<evidence type="ECO:0000256" key="17">
    <source>
        <dbReference type="ARBA" id="ARBA00023329"/>
    </source>
</evidence>
<evidence type="ECO:0000256" key="3">
    <source>
        <dbReference type="ARBA" id="ARBA00004236"/>
    </source>
</evidence>
<evidence type="ECO:0000256" key="5">
    <source>
        <dbReference type="ARBA" id="ARBA00004600"/>
    </source>
</evidence>
<dbReference type="PANTHER" id="PTHR22951:SF16">
    <property type="entry name" value="PHOSPHATIDYLINOSITOL-BINDING CLATHRIN ASSEMBLY PROTEIN"/>
    <property type="match status" value="1"/>
</dbReference>
<dbReference type="InterPro" id="IPR014712">
    <property type="entry name" value="ANTH_dom_sf"/>
</dbReference>
<evidence type="ECO:0000256" key="8">
    <source>
        <dbReference type="ARBA" id="ARBA00022499"/>
    </source>
</evidence>
<evidence type="ECO:0000256" key="12">
    <source>
        <dbReference type="ARBA" id="ARBA00022990"/>
    </source>
</evidence>
<reference evidence="23" key="1">
    <citation type="submission" date="2023-09" db="UniProtKB">
        <authorList>
            <consortium name="Ensembl"/>
        </authorList>
    </citation>
    <scope>IDENTIFICATION</scope>
</reference>
<keyword evidence="17" id="KW-0968">Cytoplasmic vesicle</keyword>
<evidence type="ECO:0000256" key="2">
    <source>
        <dbReference type="ARBA" id="ARBA00004132"/>
    </source>
</evidence>
<evidence type="ECO:0000256" key="11">
    <source>
        <dbReference type="ARBA" id="ARBA00022843"/>
    </source>
</evidence>
<dbReference type="GO" id="GO:0005634">
    <property type="term" value="C:nucleus"/>
    <property type="evidence" value="ECO:0007669"/>
    <property type="project" value="UniProtKB-SubCell"/>
</dbReference>
<dbReference type="GO" id="GO:0005905">
    <property type="term" value="C:clathrin-coated pit"/>
    <property type="evidence" value="ECO:0007669"/>
    <property type="project" value="UniProtKB-SubCell"/>
</dbReference>
<evidence type="ECO:0000256" key="14">
    <source>
        <dbReference type="ARBA" id="ARBA00023136"/>
    </source>
</evidence>
<keyword evidence="21" id="KW-0175">Coiled coil</keyword>
<feature type="coiled-coil region" evidence="21">
    <location>
        <begin position="321"/>
        <end position="348"/>
    </location>
</feature>
<keyword evidence="12" id="KW-0007">Acetylation</keyword>
<keyword evidence="15" id="KW-0168">Coated pit</keyword>
<dbReference type="GO" id="GO:0072583">
    <property type="term" value="P:clathrin-dependent endocytosis"/>
    <property type="evidence" value="ECO:0007669"/>
    <property type="project" value="InterPro"/>
</dbReference>
<keyword evidence="14" id="KW-0472">Membrane</keyword>
<evidence type="ECO:0000313" key="23">
    <source>
        <dbReference type="Ensembl" id="ENSPNYP00000019489.1"/>
    </source>
</evidence>
<dbReference type="GO" id="GO:0016185">
    <property type="term" value="P:synaptic vesicle budding from presynaptic endocytic zone membrane"/>
    <property type="evidence" value="ECO:0007669"/>
    <property type="project" value="TreeGrafter"/>
</dbReference>
<evidence type="ECO:0000256" key="6">
    <source>
        <dbReference type="ARBA" id="ARBA00008011"/>
    </source>
</evidence>
<keyword evidence="7" id="KW-1003">Cell membrane</keyword>
<comment type="function">
    <text evidence="18">Cytoplasmic adapter protein that plays a critical role in clathrin-mediated endocytosis which is important in processes such as internalization of cell receptors, synaptic transmission or removal of apoptotic cells. Recruits AP-2 and attaches clathrin triskelions to the cytoplasmic side of plasma membrane leading to clathrin-coated vesicles (CCVs) assembly. Furthermore, regulates clathrin-coated vesicle size and maturation by directly sensing and driving membrane curvature. In addition to binding to clathrin, mediates the endocytosis of small R-SNARES (Soluble NSF Attachment Protein REceptors) between plasma membranes and endosomes including VAMP2, VAMP3, VAMP4, VAMP7 or VAMP8. In turn, PICALM-dependent SNARE endocytosis is required for the formation and maturation of autophagic precursors. Modulates thereby autophagy and the turnover of autophagy substrates such as MAPT/TAU or amyloid precursor protein cleaved C-terminal fragment (APP-CTF).</text>
</comment>
<keyword evidence="16" id="KW-0539">Nucleus</keyword>
<evidence type="ECO:0000256" key="20">
    <source>
        <dbReference type="ARBA" id="ARBA00068054"/>
    </source>
</evidence>
<dbReference type="SUPFAM" id="SSF89009">
    <property type="entry name" value="GAT-like domain"/>
    <property type="match status" value="1"/>
</dbReference>
<organism evidence="23">
    <name type="scientific">Pundamilia nyererei</name>
    <dbReference type="NCBI Taxonomy" id="303518"/>
    <lineage>
        <taxon>Eukaryota</taxon>
        <taxon>Metazoa</taxon>
        <taxon>Chordata</taxon>
        <taxon>Craniata</taxon>
        <taxon>Vertebrata</taxon>
        <taxon>Euteleostomi</taxon>
        <taxon>Actinopterygii</taxon>
        <taxon>Neopterygii</taxon>
        <taxon>Teleostei</taxon>
        <taxon>Neoteleostei</taxon>
        <taxon>Acanthomorphata</taxon>
        <taxon>Ovalentaria</taxon>
        <taxon>Cichlomorphae</taxon>
        <taxon>Cichliformes</taxon>
        <taxon>Cichlidae</taxon>
        <taxon>African cichlids</taxon>
        <taxon>Pseudocrenilabrinae</taxon>
        <taxon>Haplochromini</taxon>
        <taxon>Pundamilia</taxon>
    </lineage>
</organism>
<dbReference type="InterPro" id="IPR013809">
    <property type="entry name" value="ENTH"/>
</dbReference>
<evidence type="ECO:0000256" key="18">
    <source>
        <dbReference type="ARBA" id="ARBA00055144"/>
    </source>
</evidence>
<comment type="similarity">
    <text evidence="6">Belongs to the PICALM/SNAP91 family.</text>
</comment>
<dbReference type="GO" id="GO:0098894">
    <property type="term" value="C:extrinsic component of presynaptic endocytic zone membrane"/>
    <property type="evidence" value="ECO:0007669"/>
    <property type="project" value="TreeGrafter"/>
</dbReference>
<dbReference type="AlphaFoldDB" id="A0A3B4GBP3"/>
<evidence type="ECO:0000256" key="9">
    <source>
        <dbReference type="ARBA" id="ARBA00022553"/>
    </source>
</evidence>
<name>A0A3B4GBP3_9CICH</name>
<evidence type="ECO:0000256" key="10">
    <source>
        <dbReference type="ARBA" id="ARBA00022583"/>
    </source>
</evidence>
<sequence length="570" mass="62486">MSGQSITDRITAAQHSVTGSAVSKTVCKATTHEIMGPKKKHLDYLIHCTNEMNVNIPQLADSLFERTTNTSWVVVFKSLITTHHLMVYGNERFVQYLASRNTLFNLSNFLDKSGLQGYDMSTFIRRYSRYLNEKAVSYRQVAFDFTKVKRGVDGVMRTMNTEKLLKTIPIIQNQMDALLDFNVNANELTNGVINAAFMLLFKDSIRLFAAYNEGIINLLEKYFDMKKTQCKEGLDIYKKFLTRMTRISEFLKVAEQVGIDRGDIPDLSQAPSSLLEALEQHLASLEGKKVKDSTAASRASTLSNAVSSLASTGMSFTKVDEREKQAALEEEQARLKALKEQRLKELSKRPSFATTDTSPISTTGGTISTAPAIDLFSTPSCSNGTLLFHLSEGYSTPQAPPQPSAGGLQVDFESVFGAKATVLCSVLSDITGGILKPTLAGSNQPSNQQPEKLVSDDLDSSLANLVGNLGIGNGTMKNDIHWSQPGEKRMTGGTNWQPKAAPTTTWNPVSMPPSIMAFPATTPTGMMGYGMPPQMGSMGMMNPPTMMYSQPVMRPPNPFSSVSSAQMQFM</sequence>
<evidence type="ECO:0000256" key="4">
    <source>
        <dbReference type="ARBA" id="ARBA00004555"/>
    </source>
</evidence>
<dbReference type="GO" id="GO:0000149">
    <property type="term" value="F:SNARE binding"/>
    <property type="evidence" value="ECO:0007669"/>
    <property type="project" value="TreeGrafter"/>
</dbReference>
<dbReference type="GO" id="GO:0005546">
    <property type="term" value="F:phosphatidylinositol-4,5-bisphosphate binding"/>
    <property type="evidence" value="ECO:0007669"/>
    <property type="project" value="TreeGrafter"/>
</dbReference>
<dbReference type="GO" id="GO:0005794">
    <property type="term" value="C:Golgi apparatus"/>
    <property type="evidence" value="ECO:0007669"/>
    <property type="project" value="UniProtKB-SubCell"/>
</dbReference>
<feature type="domain" description="ENTH" evidence="22">
    <location>
        <begin position="14"/>
        <end position="145"/>
    </location>
</feature>
<keyword evidence="8" id="KW-1017">Isopeptide bond</keyword>
<dbReference type="SUPFAM" id="SSF48464">
    <property type="entry name" value="ENTH/VHS domain"/>
    <property type="match status" value="1"/>
</dbReference>
<keyword evidence="10" id="KW-0254">Endocytosis</keyword>
<dbReference type="GeneTree" id="ENSGT00950000183068"/>
<evidence type="ECO:0000259" key="22">
    <source>
        <dbReference type="PROSITE" id="PS50942"/>
    </source>
</evidence>
<dbReference type="CDD" id="cd16985">
    <property type="entry name" value="ANTH_N_AP180"/>
    <property type="match status" value="1"/>
</dbReference>
<comment type="subunit">
    <text evidence="19">Binds to clathrin; involves primarily the C-terminal sequences, but the full-length protein is required for full binding capacity. Binds phosphatidylinositol 4,5- bisphosphate. Interacts with PIMREG; this interaction may change the subcellular location into the nucleus. Interacts with AP2A1 (via its alpha-appendage domain). Interacts (via N-terminus) with VAMP2; VAMP3; VAMP7 and VAMP8 (Via N-terminus). Interacts with LC3/MAP1LC3A.</text>
</comment>